<accession>A0A915IHW2</accession>
<name>A0A915IHW2_ROMCU</name>
<reference evidence="2" key="1">
    <citation type="submission" date="2022-11" db="UniProtKB">
        <authorList>
            <consortium name="WormBaseParasite"/>
        </authorList>
    </citation>
    <scope>IDENTIFICATION</scope>
</reference>
<evidence type="ECO:0000313" key="2">
    <source>
        <dbReference type="WBParaSite" id="nRc.2.0.1.t13433-RA"/>
    </source>
</evidence>
<keyword evidence="1" id="KW-1185">Reference proteome</keyword>
<protein>
    <submittedName>
        <fullName evidence="2">Uncharacterized protein</fullName>
    </submittedName>
</protein>
<dbReference type="AlphaFoldDB" id="A0A915IHW2"/>
<proteinExistence type="predicted"/>
<evidence type="ECO:0000313" key="1">
    <source>
        <dbReference type="Proteomes" id="UP000887565"/>
    </source>
</evidence>
<dbReference type="Proteomes" id="UP000887565">
    <property type="component" value="Unplaced"/>
</dbReference>
<sequence length="113" mass="13355">MSEIWRLMKKCVTNSIRQIEMEDHIRSFKVVSLLSAFNTLIKTMYAFKETLKNTVNLLSITEPKINRETIFQRFNEMPPFLRNEKHIAGFKNAFDKWLTEILDNSQIPAKFNA</sequence>
<dbReference type="WBParaSite" id="nRc.2.0.1.t13433-RA">
    <property type="protein sequence ID" value="nRc.2.0.1.t13433-RA"/>
    <property type="gene ID" value="nRc.2.0.1.g13433"/>
</dbReference>
<organism evidence="1 2">
    <name type="scientific">Romanomermis culicivorax</name>
    <name type="common">Nematode worm</name>
    <dbReference type="NCBI Taxonomy" id="13658"/>
    <lineage>
        <taxon>Eukaryota</taxon>
        <taxon>Metazoa</taxon>
        <taxon>Ecdysozoa</taxon>
        <taxon>Nematoda</taxon>
        <taxon>Enoplea</taxon>
        <taxon>Dorylaimia</taxon>
        <taxon>Mermithida</taxon>
        <taxon>Mermithoidea</taxon>
        <taxon>Mermithidae</taxon>
        <taxon>Romanomermis</taxon>
    </lineage>
</organism>